<dbReference type="NCBIfam" id="TIGR02985">
    <property type="entry name" value="Sig70_bacteroi1"/>
    <property type="match status" value="1"/>
</dbReference>
<dbReference type="Gene3D" id="1.10.1740.10">
    <property type="match status" value="1"/>
</dbReference>
<sequence>MLFYQFPHLFNNRFKLNMDFPDFQNNHDAKAFKAIYDQYWEELYRKAYKRLNTQETAEDIVQNIFVEFWEKRNTINIEKSVGNYLYGALKKKILLHFRTQYRQEARMQSQSHMIKEADESFESRIIYTDYLNKVEHLLRHLPKKSKKVFELKRKCYLTNKEIAQKLEISEKTVEYHVKYATDFLRNYCGDMVVAITVSLLIRFIQ</sequence>
<dbReference type="InterPro" id="IPR013325">
    <property type="entry name" value="RNA_pol_sigma_r2"/>
</dbReference>
<dbReference type="RefSeq" id="WP_346823294.1">
    <property type="nucleotide sequence ID" value="NZ_JBDKWZ010000014.1"/>
</dbReference>
<dbReference type="InterPro" id="IPR036388">
    <property type="entry name" value="WH-like_DNA-bd_sf"/>
</dbReference>
<dbReference type="AlphaFoldDB" id="A0AAW9SI65"/>
<dbReference type="InterPro" id="IPR014284">
    <property type="entry name" value="RNA_pol_sigma-70_dom"/>
</dbReference>
<dbReference type="Gene3D" id="1.10.10.10">
    <property type="entry name" value="Winged helix-like DNA-binding domain superfamily/Winged helix DNA-binding domain"/>
    <property type="match status" value="1"/>
</dbReference>
<dbReference type="InterPro" id="IPR013249">
    <property type="entry name" value="RNA_pol_sigma70_r4_t2"/>
</dbReference>
<dbReference type="EMBL" id="JBDKWZ010000014">
    <property type="protein sequence ID" value="MEN7550511.1"/>
    <property type="molecule type" value="Genomic_DNA"/>
</dbReference>
<evidence type="ECO:0000256" key="1">
    <source>
        <dbReference type="ARBA" id="ARBA00010641"/>
    </source>
</evidence>
<dbReference type="NCBIfam" id="TIGR02937">
    <property type="entry name" value="sigma70-ECF"/>
    <property type="match status" value="1"/>
</dbReference>
<feature type="domain" description="RNA polymerase sigma-70 region 2" evidence="5">
    <location>
        <begin position="36"/>
        <end position="102"/>
    </location>
</feature>
<dbReference type="SUPFAM" id="SSF88946">
    <property type="entry name" value="Sigma2 domain of RNA polymerase sigma factors"/>
    <property type="match status" value="1"/>
</dbReference>
<dbReference type="Proteomes" id="UP001403385">
    <property type="component" value="Unassembled WGS sequence"/>
</dbReference>
<keyword evidence="4" id="KW-0804">Transcription</keyword>
<evidence type="ECO:0000256" key="3">
    <source>
        <dbReference type="ARBA" id="ARBA00023082"/>
    </source>
</evidence>
<evidence type="ECO:0000256" key="2">
    <source>
        <dbReference type="ARBA" id="ARBA00023015"/>
    </source>
</evidence>
<dbReference type="Pfam" id="PF08281">
    <property type="entry name" value="Sigma70_r4_2"/>
    <property type="match status" value="1"/>
</dbReference>
<accession>A0AAW9SI65</accession>
<organism evidence="7 8">
    <name type="scientific">Rapidithrix thailandica</name>
    <dbReference type="NCBI Taxonomy" id="413964"/>
    <lineage>
        <taxon>Bacteria</taxon>
        <taxon>Pseudomonadati</taxon>
        <taxon>Bacteroidota</taxon>
        <taxon>Cytophagia</taxon>
        <taxon>Cytophagales</taxon>
        <taxon>Flammeovirgaceae</taxon>
        <taxon>Rapidithrix</taxon>
    </lineage>
</organism>
<evidence type="ECO:0000313" key="7">
    <source>
        <dbReference type="EMBL" id="MEN7550511.1"/>
    </source>
</evidence>
<dbReference type="GO" id="GO:0016987">
    <property type="term" value="F:sigma factor activity"/>
    <property type="evidence" value="ECO:0007669"/>
    <property type="project" value="UniProtKB-KW"/>
</dbReference>
<dbReference type="PANTHER" id="PTHR43133:SF46">
    <property type="entry name" value="RNA POLYMERASE SIGMA-70 FACTOR ECF SUBFAMILY"/>
    <property type="match status" value="1"/>
</dbReference>
<dbReference type="InterPro" id="IPR007627">
    <property type="entry name" value="RNA_pol_sigma70_r2"/>
</dbReference>
<dbReference type="InterPro" id="IPR014327">
    <property type="entry name" value="RNA_pol_sigma70_bacteroid"/>
</dbReference>
<name>A0AAW9SI65_9BACT</name>
<evidence type="ECO:0000259" key="6">
    <source>
        <dbReference type="Pfam" id="PF08281"/>
    </source>
</evidence>
<comment type="similarity">
    <text evidence="1">Belongs to the sigma-70 factor family. ECF subfamily.</text>
</comment>
<dbReference type="PANTHER" id="PTHR43133">
    <property type="entry name" value="RNA POLYMERASE ECF-TYPE SIGMA FACTO"/>
    <property type="match status" value="1"/>
</dbReference>
<proteinExistence type="inferred from homology"/>
<dbReference type="InterPro" id="IPR013324">
    <property type="entry name" value="RNA_pol_sigma_r3/r4-like"/>
</dbReference>
<dbReference type="InterPro" id="IPR039425">
    <property type="entry name" value="RNA_pol_sigma-70-like"/>
</dbReference>
<protein>
    <submittedName>
        <fullName evidence="7">RNA polymerase sigma-70 factor</fullName>
    </submittedName>
</protein>
<gene>
    <name evidence="7" type="ORF">AAG747_21505</name>
</gene>
<evidence type="ECO:0000313" key="8">
    <source>
        <dbReference type="Proteomes" id="UP001403385"/>
    </source>
</evidence>
<dbReference type="SUPFAM" id="SSF88659">
    <property type="entry name" value="Sigma3 and sigma4 domains of RNA polymerase sigma factors"/>
    <property type="match status" value="1"/>
</dbReference>
<dbReference type="GO" id="GO:0006352">
    <property type="term" value="P:DNA-templated transcription initiation"/>
    <property type="evidence" value="ECO:0007669"/>
    <property type="project" value="InterPro"/>
</dbReference>
<evidence type="ECO:0000256" key="4">
    <source>
        <dbReference type="ARBA" id="ARBA00023163"/>
    </source>
</evidence>
<evidence type="ECO:0000259" key="5">
    <source>
        <dbReference type="Pfam" id="PF04542"/>
    </source>
</evidence>
<feature type="domain" description="RNA polymerase sigma factor 70 region 4 type 2" evidence="6">
    <location>
        <begin position="132"/>
        <end position="177"/>
    </location>
</feature>
<comment type="caution">
    <text evidence="7">The sequence shown here is derived from an EMBL/GenBank/DDBJ whole genome shotgun (WGS) entry which is preliminary data.</text>
</comment>
<keyword evidence="8" id="KW-1185">Reference proteome</keyword>
<keyword evidence="3" id="KW-0731">Sigma factor</keyword>
<dbReference type="Pfam" id="PF04542">
    <property type="entry name" value="Sigma70_r2"/>
    <property type="match status" value="1"/>
</dbReference>
<dbReference type="GO" id="GO:0003677">
    <property type="term" value="F:DNA binding"/>
    <property type="evidence" value="ECO:0007669"/>
    <property type="project" value="InterPro"/>
</dbReference>
<keyword evidence="2" id="KW-0805">Transcription regulation</keyword>
<reference evidence="7 8" key="1">
    <citation type="submission" date="2024-04" db="EMBL/GenBank/DDBJ databases">
        <title>Novel genus in family Flammeovirgaceae.</title>
        <authorList>
            <person name="Nguyen T.H."/>
            <person name="Vuong T.Q."/>
            <person name="Le H."/>
            <person name="Kim S.-G."/>
        </authorList>
    </citation>
    <scope>NUCLEOTIDE SEQUENCE [LARGE SCALE GENOMIC DNA]</scope>
    <source>
        <strain evidence="7 8">JCM 23209</strain>
    </source>
</reference>